<feature type="region of interest" description="Disordered" evidence="2">
    <location>
        <begin position="606"/>
        <end position="632"/>
    </location>
</feature>
<reference evidence="3" key="1">
    <citation type="submission" date="2023-10" db="EMBL/GenBank/DDBJ databases">
        <title>Chromosome-level genome of the transformable northern wattle, Acacia crassicarpa.</title>
        <authorList>
            <person name="Massaro I."/>
            <person name="Sinha N.R."/>
            <person name="Poethig S."/>
            <person name="Leichty A.R."/>
        </authorList>
    </citation>
    <scope>NUCLEOTIDE SEQUENCE</scope>
    <source>
        <strain evidence="3">Acra3RX</strain>
        <tissue evidence="3">Leaf</tissue>
    </source>
</reference>
<feature type="coiled-coil region" evidence="1">
    <location>
        <begin position="225"/>
        <end position="321"/>
    </location>
</feature>
<evidence type="ECO:0000256" key="1">
    <source>
        <dbReference type="SAM" id="Coils"/>
    </source>
</evidence>
<comment type="caution">
    <text evidence="3">The sequence shown here is derived from an EMBL/GenBank/DDBJ whole genome shotgun (WGS) entry which is preliminary data.</text>
</comment>
<feature type="compositionally biased region" description="Basic and acidic residues" evidence="2">
    <location>
        <begin position="553"/>
        <end position="574"/>
    </location>
</feature>
<feature type="region of interest" description="Disordered" evidence="2">
    <location>
        <begin position="96"/>
        <end position="144"/>
    </location>
</feature>
<feature type="compositionally biased region" description="Low complexity" evidence="2">
    <location>
        <begin position="576"/>
        <end position="587"/>
    </location>
</feature>
<dbReference type="InterPro" id="IPR043424">
    <property type="entry name" value="BLT-like"/>
</dbReference>
<dbReference type="EMBL" id="JAWXYG010000007">
    <property type="protein sequence ID" value="KAK4266935.1"/>
    <property type="molecule type" value="Genomic_DNA"/>
</dbReference>
<keyword evidence="1" id="KW-0175">Coiled coil</keyword>
<name>A0AAE1MJE7_9FABA</name>
<dbReference type="PANTHER" id="PTHR31071">
    <property type="entry name" value="GB|AAF24581.1"/>
    <property type="match status" value="1"/>
</dbReference>
<sequence>MEVTGKEGKRREEEGFMADKLKRGVLVGLRAGPSTPPPTWRLELSSSSSSSLLHSGCKNDTVREFVDFPPSTISARKLCANLWELQPHRYLQIQTPLPNMNKPATRIRRRHRRRHKDKHPQRPADEPASPSRLSRHVATTLPVQSHRSVGRDGCVLEPLSPASYSGSLEVAPYDNQALTPTSSFNLKGMRMGESSCNVKTSKELVKVLNRIWRLEEHHASSMSVVKAQKMELDLSRARIKELLREKQGMEDLAKRITEDKLVRKNMKELDKINAAFRSVKEQLEDERRLRKHSESLHRKLARELSQMKSSFSASLKELERERKARILLENLCDEFAKGIRAYEQEIRSLRRMKSEKGEVGSRDHTSLDRLILHISEAWLDERAQMKLAKVGDDPEEEERSSIVDKLGFDIETFLHATRSIDSKKYGGDSSPKELKEIYPCHHSSDSFPLKEAASAPQNMAEEDSIGANFSDLKIANSSTKQVQPHDESWFLERKPSELRGDTKTALLNNEPEVSTICEATQGAQESHSGRASQMNSGPCRLDNVVGNSSVSSEGDKIHPESICREDSHVEERKSKLSLSDLNKSESLPRGVKENTLMAKLLEARLEGQKYRSRNSKSSFRSSRDISDEKIEV</sequence>
<evidence type="ECO:0000313" key="4">
    <source>
        <dbReference type="Proteomes" id="UP001293593"/>
    </source>
</evidence>
<accession>A0AAE1MJE7</accession>
<protein>
    <submittedName>
        <fullName evidence="3">Uncharacterized protein</fullName>
    </submittedName>
</protein>
<dbReference type="AlphaFoldDB" id="A0AAE1MJE7"/>
<feature type="compositionally biased region" description="Basic and acidic residues" evidence="2">
    <location>
        <begin position="621"/>
        <end position="632"/>
    </location>
</feature>
<dbReference type="PANTHER" id="PTHR31071:SF9">
    <property type="entry name" value="INTRACELLULAR PROTEIN TRANSPORT PROTEIN USO1-RELATED"/>
    <property type="match status" value="1"/>
</dbReference>
<gene>
    <name evidence="3" type="ORF">QN277_023792</name>
</gene>
<evidence type="ECO:0000313" key="3">
    <source>
        <dbReference type="EMBL" id="KAK4266935.1"/>
    </source>
</evidence>
<dbReference type="Proteomes" id="UP001293593">
    <property type="component" value="Unassembled WGS sequence"/>
</dbReference>
<keyword evidence="4" id="KW-1185">Reference proteome</keyword>
<feature type="compositionally biased region" description="Basic residues" evidence="2">
    <location>
        <begin position="105"/>
        <end position="119"/>
    </location>
</feature>
<organism evidence="3 4">
    <name type="scientific">Acacia crassicarpa</name>
    <name type="common">northern wattle</name>
    <dbReference type="NCBI Taxonomy" id="499986"/>
    <lineage>
        <taxon>Eukaryota</taxon>
        <taxon>Viridiplantae</taxon>
        <taxon>Streptophyta</taxon>
        <taxon>Embryophyta</taxon>
        <taxon>Tracheophyta</taxon>
        <taxon>Spermatophyta</taxon>
        <taxon>Magnoliopsida</taxon>
        <taxon>eudicotyledons</taxon>
        <taxon>Gunneridae</taxon>
        <taxon>Pentapetalae</taxon>
        <taxon>rosids</taxon>
        <taxon>fabids</taxon>
        <taxon>Fabales</taxon>
        <taxon>Fabaceae</taxon>
        <taxon>Caesalpinioideae</taxon>
        <taxon>mimosoid clade</taxon>
        <taxon>Acacieae</taxon>
        <taxon>Acacia</taxon>
    </lineage>
</organism>
<evidence type="ECO:0000256" key="2">
    <source>
        <dbReference type="SAM" id="MobiDB-lite"/>
    </source>
</evidence>
<proteinExistence type="predicted"/>
<feature type="region of interest" description="Disordered" evidence="2">
    <location>
        <begin position="547"/>
        <end position="594"/>
    </location>
</feature>